<dbReference type="SUPFAM" id="SSF54975">
    <property type="entry name" value="Acylphosphatase/BLUF domain-like"/>
    <property type="match status" value="1"/>
</dbReference>
<keyword evidence="9" id="KW-1185">Reference proteome</keyword>
<dbReference type="Proteomes" id="UP001175353">
    <property type="component" value="Unassembled WGS sequence"/>
</dbReference>
<comment type="caution">
    <text evidence="7">The sequence shown here is derived from an EMBL/GenBank/DDBJ whole genome shotgun (WGS) entry which is preliminary data.</text>
</comment>
<evidence type="ECO:0000256" key="1">
    <source>
        <dbReference type="PROSITE-ProRule" id="PRU00520"/>
    </source>
</evidence>
<dbReference type="OrthoDB" id="7961613at2759"/>
<dbReference type="PANTHER" id="PTHR47268:SF4">
    <property type="entry name" value="ACYLPHOSPHATASE"/>
    <property type="match status" value="1"/>
</dbReference>
<evidence type="ECO:0000313" key="5">
    <source>
        <dbReference type="EMBL" id="KAK0317963.1"/>
    </source>
</evidence>
<name>A0A4U0V9I5_9PEZI</name>
<accession>A0A4U0V9I5</accession>
<feature type="domain" description="Acylphosphatase-like" evidence="4">
    <location>
        <begin position="1"/>
        <end position="78"/>
    </location>
</feature>
<proteinExistence type="inferred from homology"/>
<reference evidence="5" key="2">
    <citation type="submission" date="2021-12" db="EMBL/GenBank/DDBJ databases">
        <title>Black yeast isolated from Biological Soil Crust.</title>
        <authorList>
            <person name="Kurbessoian T."/>
        </authorList>
    </citation>
    <scope>NUCLEOTIDE SEQUENCE</scope>
    <source>
        <strain evidence="5">CCFEE 5208</strain>
    </source>
</reference>
<organism evidence="7 8">
    <name type="scientific">Friedmanniomyces endolithicus</name>
    <dbReference type="NCBI Taxonomy" id="329885"/>
    <lineage>
        <taxon>Eukaryota</taxon>
        <taxon>Fungi</taxon>
        <taxon>Dikarya</taxon>
        <taxon>Ascomycota</taxon>
        <taxon>Pezizomycotina</taxon>
        <taxon>Dothideomycetes</taxon>
        <taxon>Dothideomycetidae</taxon>
        <taxon>Mycosphaerellales</taxon>
        <taxon>Teratosphaeriaceae</taxon>
        <taxon>Friedmanniomyces</taxon>
    </lineage>
</organism>
<protein>
    <submittedName>
        <fullName evidence="5">Inducible alternative oxidase 2</fullName>
    </submittedName>
</protein>
<evidence type="ECO:0000256" key="3">
    <source>
        <dbReference type="SAM" id="MobiDB-lite"/>
    </source>
</evidence>
<dbReference type="EMBL" id="JASUXU010000039">
    <property type="protein sequence ID" value="KAK0317963.1"/>
    <property type="molecule type" value="Genomic_DNA"/>
</dbReference>
<comment type="similarity">
    <text evidence="2">Belongs to the acylphosphatase family.</text>
</comment>
<dbReference type="Proteomes" id="UP000310066">
    <property type="component" value="Unassembled WGS sequence"/>
</dbReference>
<dbReference type="STRING" id="329885.A0A4U0V9I5"/>
<dbReference type="InterPro" id="IPR036046">
    <property type="entry name" value="Acylphosphatase-like_dom_sf"/>
</dbReference>
<dbReference type="InterPro" id="IPR020456">
    <property type="entry name" value="Acylphosphatase"/>
</dbReference>
<sequence length="78" mass="8336">MTDPDSSSFAVEKANSLHITGHARNCDNGTVQGEAQGDSNAIDKFLQYLNKGPGPAHVNKVDSKEMGTIDGESGFDRR</sequence>
<dbReference type="Pfam" id="PF00708">
    <property type="entry name" value="Acylphosphatase"/>
    <property type="match status" value="1"/>
</dbReference>
<evidence type="ECO:0000256" key="2">
    <source>
        <dbReference type="RuleBase" id="RU004168"/>
    </source>
</evidence>
<evidence type="ECO:0000313" key="6">
    <source>
        <dbReference type="EMBL" id="KAK0967816.1"/>
    </source>
</evidence>
<reference evidence="6" key="3">
    <citation type="submission" date="2023-06" db="EMBL/GenBank/DDBJ databases">
        <title>Black Yeasts Isolated from many extreme environments.</title>
        <authorList>
            <person name="Coleine C."/>
            <person name="Stajich J.E."/>
            <person name="Selbmann L."/>
        </authorList>
    </citation>
    <scope>NUCLEOTIDE SEQUENCE</scope>
    <source>
        <strain evidence="6">CCFEE 5200</strain>
    </source>
</reference>
<dbReference type="GO" id="GO:0003998">
    <property type="term" value="F:acylphosphatase activity"/>
    <property type="evidence" value="ECO:0007669"/>
    <property type="project" value="InterPro"/>
</dbReference>
<reference evidence="7 8" key="1">
    <citation type="submission" date="2017-03" db="EMBL/GenBank/DDBJ databases">
        <title>Genomes of endolithic fungi from Antarctica.</title>
        <authorList>
            <person name="Coleine C."/>
            <person name="Masonjones S."/>
            <person name="Stajich J.E."/>
        </authorList>
    </citation>
    <scope>NUCLEOTIDE SEQUENCE [LARGE SCALE GENOMIC DNA]</scope>
    <source>
        <strain evidence="7 8">CCFEE 5311</strain>
    </source>
</reference>
<evidence type="ECO:0000313" key="8">
    <source>
        <dbReference type="Proteomes" id="UP000310066"/>
    </source>
</evidence>
<evidence type="ECO:0000313" key="9">
    <source>
        <dbReference type="Proteomes" id="UP001175353"/>
    </source>
</evidence>
<comment type="caution">
    <text evidence="1">Lacks conserved residue(s) required for the propagation of feature annotation.</text>
</comment>
<gene>
    <name evidence="5" type="primary">AOX2_2</name>
    <name evidence="6" type="synonym">AOX2_4</name>
    <name evidence="7" type="ORF">B0A54_04036</name>
    <name evidence="5" type="ORF">LTR82_010953</name>
    <name evidence="6" type="ORF">LTR91_016991</name>
</gene>
<dbReference type="PROSITE" id="PS51160">
    <property type="entry name" value="ACYLPHOSPHATASE_3"/>
    <property type="match status" value="1"/>
</dbReference>
<dbReference type="Gene3D" id="3.30.70.100">
    <property type="match status" value="1"/>
</dbReference>
<dbReference type="InterPro" id="IPR001792">
    <property type="entry name" value="Acylphosphatase-like_dom"/>
</dbReference>
<dbReference type="AlphaFoldDB" id="A0A4U0V9I5"/>
<dbReference type="EMBL" id="NAJP01000011">
    <property type="protein sequence ID" value="TKA45497.1"/>
    <property type="molecule type" value="Genomic_DNA"/>
</dbReference>
<feature type="region of interest" description="Disordered" evidence="3">
    <location>
        <begin position="55"/>
        <end position="78"/>
    </location>
</feature>
<evidence type="ECO:0000313" key="7">
    <source>
        <dbReference type="EMBL" id="TKA45497.1"/>
    </source>
</evidence>
<dbReference type="EMBL" id="JAUJLE010000214">
    <property type="protein sequence ID" value="KAK0967816.1"/>
    <property type="molecule type" value="Genomic_DNA"/>
</dbReference>
<dbReference type="Proteomes" id="UP001168146">
    <property type="component" value="Unassembled WGS sequence"/>
</dbReference>
<evidence type="ECO:0000259" key="4">
    <source>
        <dbReference type="PROSITE" id="PS51160"/>
    </source>
</evidence>
<dbReference type="PANTHER" id="PTHR47268">
    <property type="entry name" value="ACYLPHOSPHATASE"/>
    <property type="match status" value="1"/>
</dbReference>